<dbReference type="InterPro" id="IPR036291">
    <property type="entry name" value="NAD(P)-bd_dom_sf"/>
</dbReference>
<dbReference type="CDD" id="cd11058">
    <property type="entry name" value="CYP60B-like"/>
    <property type="match status" value="1"/>
</dbReference>
<keyword evidence="7" id="KW-1133">Transmembrane helix</keyword>
<reference evidence="8" key="1">
    <citation type="submission" date="2021-07" db="EMBL/GenBank/DDBJ databases">
        <authorList>
            <person name="Durling M."/>
        </authorList>
    </citation>
    <scope>NUCLEOTIDE SEQUENCE</scope>
</reference>
<protein>
    <submittedName>
        <fullName evidence="8">Uncharacterized protein</fullName>
    </submittedName>
</protein>
<dbReference type="Gene3D" id="1.10.630.10">
    <property type="entry name" value="Cytochrome P450"/>
    <property type="match status" value="1"/>
</dbReference>
<keyword evidence="7" id="KW-0812">Transmembrane</keyword>
<evidence type="ECO:0000256" key="5">
    <source>
        <dbReference type="ARBA" id="ARBA00022857"/>
    </source>
</evidence>
<proteinExistence type="inferred from homology"/>
<evidence type="ECO:0000256" key="1">
    <source>
        <dbReference type="ARBA" id="ARBA00001971"/>
    </source>
</evidence>
<comment type="similarity">
    <text evidence="2">Belongs to the cytochrome P450 family.</text>
</comment>
<feature type="transmembrane region" description="Helical" evidence="7">
    <location>
        <begin position="333"/>
        <end position="358"/>
    </location>
</feature>
<dbReference type="InterPro" id="IPR020904">
    <property type="entry name" value="Sc_DH/Rdtase_CS"/>
</dbReference>
<dbReference type="GO" id="GO:0020037">
    <property type="term" value="F:heme binding"/>
    <property type="evidence" value="ECO:0007669"/>
    <property type="project" value="InterPro"/>
</dbReference>
<dbReference type="Pfam" id="PF13561">
    <property type="entry name" value="adh_short_C2"/>
    <property type="match status" value="1"/>
</dbReference>
<dbReference type="InterPro" id="IPR017972">
    <property type="entry name" value="Cyt_P450_CS"/>
</dbReference>
<dbReference type="PRINTS" id="PR00081">
    <property type="entry name" value="GDHRDH"/>
</dbReference>
<dbReference type="InterPro" id="IPR036396">
    <property type="entry name" value="Cyt_P450_sf"/>
</dbReference>
<keyword evidence="5" id="KW-0521">NADP</keyword>
<dbReference type="PROSITE" id="PS00061">
    <property type="entry name" value="ADH_SHORT"/>
    <property type="match status" value="1"/>
</dbReference>
<evidence type="ECO:0000256" key="7">
    <source>
        <dbReference type="SAM" id="Phobius"/>
    </source>
</evidence>
<sequence>MSELRNFDGLFNLSGKVALVTGGSRGLGLHTATAFLRAGAKKVIISARKAGGAEGIDQAVERLNKLSGIKGRAVGVPANVSNEAEIVRLVQYVEKTEGRLDILVANAGATWGSKFEDAPDHSSAKILDLNVRGVFLLAQKFAPLLEASGTRQDPSRIIIVSSTAGKNIPHVGENGTIMYSVSKAAAHHLGKNLAVELGPRNITTNVIAPGFFPSKLASGLIDRLGGTAELEEANPRKRLGEPEDIAGVMIFLCSPAGSYINGVDICVDGGMSLIVLTPAARMNASCWSFPARNSSLSGSCFERKKCKAKALNIWTERSSSRYSRMDVPATRSILGAIGLFLTLAVFLGTVYTIGLAIYRVTLDPLAKFPGPKINAISPIPGIKSLLRGRIAFENKLLHDKYGPVVRVSPTELHFNSVQAWEDIYGHRPGHPNFHKDPVHVGSVEPLSGVTTLTMADDTNHARQRRALAHSFSQKALLEQEDIIQQYVTLFINHLNRMCTNDEPFNMVNWLNFTTFDIIGDLAFGEPFGCLASGEFHTWVNLIFETVKAGALEQATRRFATPGSLIQTFLLWCLPSKARQDRRNHLQFSTEKVLRRLGNADVEHKDFIWYILKQKAKFDLHQDEIIVNSALFIVAGSETTANALSGMLARLVYNPGVYEKLVREIRGAFKEEGELRWEALSGLVYLNAVIEEGLRIHPPVPTGLLRTVPKAGDTIDGHWVPGGTAVSVGSWAASHTETNFRNADAFIPERWIDTSYDTDHKKAAQPFSLGPRGCIGKHLSYLEMRIILARLLWNFDILSVDGAPNWDPANEMGRARAFFTWEKPELNLRVRRVVR</sequence>
<gene>
    <name evidence="8" type="ORF">HYFRA_00007308</name>
</gene>
<comment type="caution">
    <text evidence="8">The sequence shown here is derived from an EMBL/GenBank/DDBJ whole genome shotgun (WGS) entry which is preliminary data.</text>
</comment>
<evidence type="ECO:0000313" key="9">
    <source>
        <dbReference type="Proteomes" id="UP000696280"/>
    </source>
</evidence>
<dbReference type="InterPro" id="IPR001128">
    <property type="entry name" value="Cyt_P450"/>
</dbReference>
<dbReference type="Gene3D" id="3.40.50.720">
    <property type="entry name" value="NAD(P)-binding Rossmann-like Domain"/>
    <property type="match status" value="1"/>
</dbReference>
<dbReference type="SUPFAM" id="SSF51735">
    <property type="entry name" value="NAD(P)-binding Rossmann-fold domains"/>
    <property type="match status" value="1"/>
</dbReference>
<keyword evidence="9" id="KW-1185">Reference proteome</keyword>
<evidence type="ECO:0000256" key="3">
    <source>
        <dbReference type="ARBA" id="ARBA00022617"/>
    </source>
</evidence>
<dbReference type="InterPro" id="IPR050121">
    <property type="entry name" value="Cytochrome_P450_monoxygenase"/>
</dbReference>
<dbReference type="GO" id="GO:0009688">
    <property type="term" value="P:abscisic acid biosynthetic process"/>
    <property type="evidence" value="ECO:0007669"/>
    <property type="project" value="UniProtKB-ARBA"/>
</dbReference>
<keyword evidence="4" id="KW-0479">Metal-binding</keyword>
<dbReference type="Pfam" id="PF00067">
    <property type="entry name" value="p450"/>
    <property type="match status" value="1"/>
</dbReference>
<evidence type="ECO:0000256" key="2">
    <source>
        <dbReference type="ARBA" id="ARBA00010617"/>
    </source>
</evidence>
<dbReference type="Proteomes" id="UP000696280">
    <property type="component" value="Unassembled WGS sequence"/>
</dbReference>
<dbReference type="PANTHER" id="PTHR24305:SF210">
    <property type="entry name" value="CYTOCHROME P450 MONOOXYGENASE ASQL-RELATED"/>
    <property type="match status" value="1"/>
</dbReference>
<evidence type="ECO:0000256" key="6">
    <source>
        <dbReference type="ARBA" id="ARBA00023004"/>
    </source>
</evidence>
<dbReference type="OrthoDB" id="1470350at2759"/>
<dbReference type="PANTHER" id="PTHR24305">
    <property type="entry name" value="CYTOCHROME P450"/>
    <property type="match status" value="1"/>
</dbReference>
<evidence type="ECO:0000256" key="4">
    <source>
        <dbReference type="ARBA" id="ARBA00022723"/>
    </source>
</evidence>
<comment type="cofactor">
    <cofactor evidence="1">
        <name>heme</name>
        <dbReference type="ChEBI" id="CHEBI:30413"/>
    </cofactor>
</comment>
<dbReference type="SUPFAM" id="SSF48264">
    <property type="entry name" value="Cytochrome P450"/>
    <property type="match status" value="1"/>
</dbReference>
<organism evidence="8 9">
    <name type="scientific">Hymenoscyphus fraxineus</name>
    <dbReference type="NCBI Taxonomy" id="746836"/>
    <lineage>
        <taxon>Eukaryota</taxon>
        <taxon>Fungi</taxon>
        <taxon>Dikarya</taxon>
        <taxon>Ascomycota</taxon>
        <taxon>Pezizomycotina</taxon>
        <taxon>Leotiomycetes</taxon>
        <taxon>Helotiales</taxon>
        <taxon>Helotiaceae</taxon>
        <taxon>Hymenoscyphus</taxon>
    </lineage>
</organism>
<dbReference type="FunFam" id="3.40.50.720:FF:000084">
    <property type="entry name" value="Short-chain dehydrogenase reductase"/>
    <property type="match status" value="1"/>
</dbReference>
<dbReference type="GO" id="GO:0004497">
    <property type="term" value="F:monooxygenase activity"/>
    <property type="evidence" value="ECO:0007669"/>
    <property type="project" value="InterPro"/>
</dbReference>
<keyword evidence="7" id="KW-0472">Membrane</keyword>
<keyword evidence="3" id="KW-0349">Heme</keyword>
<dbReference type="EMBL" id="CAJVRL010000043">
    <property type="protein sequence ID" value="CAG8951395.1"/>
    <property type="molecule type" value="Genomic_DNA"/>
</dbReference>
<accession>A0A9N9PPU4</accession>
<keyword evidence="6" id="KW-0408">Iron</keyword>
<dbReference type="InterPro" id="IPR002347">
    <property type="entry name" value="SDR_fam"/>
</dbReference>
<dbReference type="GO" id="GO:0016705">
    <property type="term" value="F:oxidoreductase activity, acting on paired donors, with incorporation or reduction of molecular oxygen"/>
    <property type="evidence" value="ECO:0007669"/>
    <property type="project" value="InterPro"/>
</dbReference>
<dbReference type="GO" id="GO:0005506">
    <property type="term" value="F:iron ion binding"/>
    <property type="evidence" value="ECO:0007669"/>
    <property type="project" value="InterPro"/>
</dbReference>
<evidence type="ECO:0000313" key="8">
    <source>
        <dbReference type="EMBL" id="CAG8951395.1"/>
    </source>
</evidence>
<dbReference type="PROSITE" id="PS00086">
    <property type="entry name" value="CYTOCHROME_P450"/>
    <property type="match status" value="1"/>
</dbReference>
<dbReference type="AlphaFoldDB" id="A0A9N9PPU4"/>
<name>A0A9N9PPU4_9HELO</name>